<sequence>MSVLAHPTAALRLSGDRAGCAQAREFTERVLKDWELASCRDDAVTVVSELAANAVLHAGRPDEGEGSGSGVWLKLTRRRAHLVCAVTDQGDTFPGTAHAAGPLEERGRGLFIVEALSQHWGWTRYAPKGKTVWAMLPTGAGA</sequence>
<keyword evidence="1" id="KW-0723">Serine/threonine-protein kinase</keyword>
<feature type="domain" description="Histidine kinase/HSP90-like ATPase" evidence="2">
    <location>
        <begin position="20"/>
        <end position="134"/>
    </location>
</feature>
<gene>
    <name evidence="3" type="ORF">MQN93_27165</name>
</gene>
<evidence type="ECO:0000313" key="3">
    <source>
        <dbReference type="EMBL" id="MCI3243409.1"/>
    </source>
</evidence>
<dbReference type="CDD" id="cd16936">
    <property type="entry name" value="HATPase_RsbW-like"/>
    <property type="match status" value="1"/>
</dbReference>
<protein>
    <submittedName>
        <fullName evidence="3">ATP-binding protein</fullName>
    </submittedName>
</protein>
<accession>A0ABS9XMV4</accession>
<keyword evidence="1" id="KW-0808">Transferase</keyword>
<dbReference type="InterPro" id="IPR050267">
    <property type="entry name" value="Anti-sigma-factor_SerPK"/>
</dbReference>
<dbReference type="GO" id="GO:0005524">
    <property type="term" value="F:ATP binding"/>
    <property type="evidence" value="ECO:0007669"/>
    <property type="project" value="UniProtKB-KW"/>
</dbReference>
<evidence type="ECO:0000313" key="4">
    <source>
        <dbReference type="Proteomes" id="UP001165270"/>
    </source>
</evidence>
<organism evidence="3 4">
    <name type="scientific">Streptomyces spinosisporus</name>
    <dbReference type="NCBI Taxonomy" id="2927582"/>
    <lineage>
        <taxon>Bacteria</taxon>
        <taxon>Bacillati</taxon>
        <taxon>Actinomycetota</taxon>
        <taxon>Actinomycetes</taxon>
        <taxon>Kitasatosporales</taxon>
        <taxon>Streptomycetaceae</taxon>
        <taxon>Streptomyces</taxon>
    </lineage>
</organism>
<dbReference type="Pfam" id="PF13581">
    <property type="entry name" value="HATPase_c_2"/>
    <property type="match status" value="1"/>
</dbReference>
<dbReference type="InterPro" id="IPR036890">
    <property type="entry name" value="HATPase_C_sf"/>
</dbReference>
<keyword evidence="4" id="KW-1185">Reference proteome</keyword>
<reference evidence="3" key="1">
    <citation type="submission" date="2022-03" db="EMBL/GenBank/DDBJ databases">
        <title>Streptomyces 7R015 and 7R016 isolated from Barleria lupulina in Thailand.</title>
        <authorList>
            <person name="Kanchanasin P."/>
            <person name="Phongsopitanun W."/>
            <person name="Tanasupawat S."/>
        </authorList>
    </citation>
    <scope>NUCLEOTIDE SEQUENCE</scope>
    <source>
        <strain evidence="3">7R016</strain>
    </source>
</reference>
<evidence type="ECO:0000256" key="1">
    <source>
        <dbReference type="ARBA" id="ARBA00022527"/>
    </source>
</evidence>
<proteinExistence type="predicted"/>
<dbReference type="EMBL" id="JALDAX010000011">
    <property type="protein sequence ID" value="MCI3243409.1"/>
    <property type="molecule type" value="Genomic_DNA"/>
</dbReference>
<dbReference type="InterPro" id="IPR003594">
    <property type="entry name" value="HATPase_dom"/>
</dbReference>
<dbReference type="Gene3D" id="3.30.565.10">
    <property type="entry name" value="Histidine kinase-like ATPase, C-terminal domain"/>
    <property type="match status" value="1"/>
</dbReference>
<dbReference type="PANTHER" id="PTHR35526">
    <property type="entry name" value="ANTI-SIGMA-F FACTOR RSBW-RELATED"/>
    <property type="match status" value="1"/>
</dbReference>
<evidence type="ECO:0000259" key="2">
    <source>
        <dbReference type="Pfam" id="PF13581"/>
    </source>
</evidence>
<dbReference type="PANTHER" id="PTHR35526:SF3">
    <property type="entry name" value="ANTI-SIGMA-F FACTOR RSBW"/>
    <property type="match status" value="1"/>
</dbReference>
<keyword evidence="1" id="KW-0418">Kinase</keyword>
<keyword evidence="3" id="KW-0067">ATP-binding</keyword>
<keyword evidence="3" id="KW-0547">Nucleotide-binding</keyword>
<comment type="caution">
    <text evidence="3">The sequence shown here is derived from an EMBL/GenBank/DDBJ whole genome shotgun (WGS) entry which is preliminary data.</text>
</comment>
<dbReference type="RefSeq" id="WP_242711620.1">
    <property type="nucleotide sequence ID" value="NZ_JALDAX010000011.1"/>
</dbReference>
<dbReference type="SUPFAM" id="SSF55874">
    <property type="entry name" value="ATPase domain of HSP90 chaperone/DNA topoisomerase II/histidine kinase"/>
    <property type="match status" value="1"/>
</dbReference>
<dbReference type="Proteomes" id="UP001165270">
    <property type="component" value="Unassembled WGS sequence"/>
</dbReference>
<name>A0ABS9XMV4_9ACTN</name>